<reference evidence="3 4" key="1">
    <citation type="journal article" date="2014" name="Genome Announc.">
        <title>Draft genome sequence of Sclerotinia borealis, a psychrophilic plant pathogenic fungus.</title>
        <authorList>
            <person name="Mardanov A.V."/>
            <person name="Beletsky A.V."/>
            <person name="Kadnikov V.V."/>
            <person name="Ignatov A.N."/>
            <person name="Ravin N.V."/>
        </authorList>
    </citation>
    <scope>NUCLEOTIDE SEQUENCE [LARGE SCALE GENOMIC DNA]</scope>
    <source>
        <strain evidence="4">F-4157</strain>
    </source>
</reference>
<dbReference type="EMBL" id="AYSA01000556">
    <property type="protein sequence ID" value="ESZ90978.1"/>
    <property type="molecule type" value="Genomic_DNA"/>
</dbReference>
<keyword evidence="2" id="KW-0812">Transmembrane</keyword>
<accession>W9C5H5</accession>
<keyword evidence="2" id="KW-1133">Transmembrane helix</keyword>
<evidence type="ECO:0000313" key="4">
    <source>
        <dbReference type="Proteomes" id="UP000019487"/>
    </source>
</evidence>
<protein>
    <submittedName>
        <fullName evidence="3">Uncharacterized protein</fullName>
    </submittedName>
</protein>
<keyword evidence="4" id="KW-1185">Reference proteome</keyword>
<feature type="transmembrane region" description="Helical" evidence="2">
    <location>
        <begin position="77"/>
        <end position="96"/>
    </location>
</feature>
<feature type="compositionally biased region" description="Low complexity" evidence="1">
    <location>
        <begin position="16"/>
        <end position="30"/>
    </location>
</feature>
<proteinExistence type="predicted"/>
<feature type="compositionally biased region" description="Polar residues" evidence="1">
    <location>
        <begin position="31"/>
        <end position="40"/>
    </location>
</feature>
<dbReference type="OrthoDB" id="3551812at2759"/>
<sequence length="475" mass="54154">MSTVNNTSPVHRRKSNISSTSSKSEDSIPSLRSQKIITSRSPKDPSPIYQEDITLPKPQITGWTIFDYTLAILRSDIFLNGLAFLGALLVVYLTWYKFFTEVIVWIPNFPGNEGISVFDPLGETNTRAVDSKVSKSGRDQVNRGVRHYPEIIGVQTLSSPLEGLAMLHEVHTFDSLQAAYSDIPYVMNNLIQSVPDLSADSLALNKKLKGFRNHAWALSKDIGDYRKLFDPLIRILKDESNLLKTALSKVKLKDKWKDPLDLNSKEGKEITEIWFNHYEQLKKEMRYLWERTHTFQQSAIVGAIKEREALARALKGAESRMTKEAKARNWDNFDFHQANKLLERLRSGSANDPQGYELQLSLASKQIEKMVKQRVGAIENATEMLQLWKSQEPISPTDHGPVLIKLPPLKEQINEVVRVSREIDKVKACIDEQVDDLWKKLKGKERGSRQRMEAYDYVLGGNARKDKLRKKGMSS</sequence>
<gene>
    <name evidence="3" type="ORF">SBOR_8641</name>
</gene>
<dbReference type="Proteomes" id="UP000019487">
    <property type="component" value="Unassembled WGS sequence"/>
</dbReference>
<dbReference type="AlphaFoldDB" id="W9C5H5"/>
<dbReference type="HOGENOM" id="CLU_575106_0_0_1"/>
<organism evidence="3 4">
    <name type="scientific">Sclerotinia borealis (strain F-4128)</name>
    <dbReference type="NCBI Taxonomy" id="1432307"/>
    <lineage>
        <taxon>Eukaryota</taxon>
        <taxon>Fungi</taxon>
        <taxon>Dikarya</taxon>
        <taxon>Ascomycota</taxon>
        <taxon>Pezizomycotina</taxon>
        <taxon>Leotiomycetes</taxon>
        <taxon>Helotiales</taxon>
        <taxon>Sclerotiniaceae</taxon>
        <taxon>Sclerotinia</taxon>
    </lineage>
</organism>
<keyword evidence="2" id="KW-0472">Membrane</keyword>
<evidence type="ECO:0000313" key="3">
    <source>
        <dbReference type="EMBL" id="ESZ90978.1"/>
    </source>
</evidence>
<comment type="caution">
    <text evidence="3">The sequence shown here is derived from an EMBL/GenBank/DDBJ whole genome shotgun (WGS) entry which is preliminary data.</text>
</comment>
<evidence type="ECO:0000256" key="1">
    <source>
        <dbReference type="SAM" id="MobiDB-lite"/>
    </source>
</evidence>
<name>W9C5H5_SCLBF</name>
<evidence type="ECO:0000256" key="2">
    <source>
        <dbReference type="SAM" id="Phobius"/>
    </source>
</evidence>
<feature type="region of interest" description="Disordered" evidence="1">
    <location>
        <begin position="1"/>
        <end position="51"/>
    </location>
</feature>